<dbReference type="Gene3D" id="3.40.710.10">
    <property type="entry name" value="DD-peptidase/beta-lactamase superfamily"/>
    <property type="match status" value="2"/>
</dbReference>
<dbReference type="GO" id="GO:0006543">
    <property type="term" value="P:L-glutamine catabolic process"/>
    <property type="evidence" value="ECO:0007669"/>
    <property type="project" value="TreeGrafter"/>
</dbReference>
<protein>
    <recommendedName>
        <fullName evidence="3">glutaminase</fullName>
        <ecNumber evidence="3">3.5.1.2</ecNumber>
    </recommendedName>
</protein>
<reference evidence="6" key="1">
    <citation type="journal article" date="2016" name="Gigascience">
        <title>De novo construction of an expanded transcriptome assembly for the western tarnished plant bug, Lygus hesperus.</title>
        <authorList>
            <person name="Tassone E.E."/>
            <person name="Geib S.M."/>
            <person name="Hall B."/>
            <person name="Fabrick J.A."/>
            <person name="Brent C.S."/>
            <person name="Hull J.J."/>
        </authorList>
    </citation>
    <scope>NUCLEOTIDE SEQUENCE</scope>
</reference>
<evidence type="ECO:0000256" key="4">
    <source>
        <dbReference type="ARBA" id="ARBA00022801"/>
    </source>
</evidence>
<evidence type="ECO:0000313" key="6">
    <source>
        <dbReference type="EMBL" id="JAQ10814.1"/>
    </source>
</evidence>
<dbReference type="AlphaFoldDB" id="A0A146LSN8"/>
<keyword evidence="4" id="KW-0378">Hydrolase</keyword>
<dbReference type="InterPro" id="IPR012338">
    <property type="entry name" value="Beta-lactam/transpept-like"/>
</dbReference>
<dbReference type="InterPro" id="IPR015868">
    <property type="entry name" value="Glutaminase"/>
</dbReference>
<dbReference type="GO" id="GO:0006537">
    <property type="term" value="P:glutamate biosynthetic process"/>
    <property type="evidence" value="ECO:0007669"/>
    <property type="project" value="TreeGrafter"/>
</dbReference>
<dbReference type="Pfam" id="PF04960">
    <property type="entry name" value="Glutaminase"/>
    <property type="match status" value="1"/>
</dbReference>
<gene>
    <name evidence="6" type="primary">Gls_3</name>
    <name evidence="6" type="ORF">g.27130</name>
</gene>
<dbReference type="PANTHER" id="PTHR12544:SF29">
    <property type="entry name" value="GLUTAMINASE"/>
    <property type="match status" value="1"/>
</dbReference>
<dbReference type="GO" id="GO:0004359">
    <property type="term" value="F:glutaminase activity"/>
    <property type="evidence" value="ECO:0007669"/>
    <property type="project" value="UniProtKB-EC"/>
</dbReference>
<dbReference type="EC" id="3.5.1.2" evidence="3"/>
<dbReference type="SUPFAM" id="SSF56601">
    <property type="entry name" value="beta-lactamase/transpeptidase-like"/>
    <property type="match status" value="1"/>
</dbReference>
<evidence type="ECO:0000256" key="2">
    <source>
        <dbReference type="ARBA" id="ARBA00011881"/>
    </source>
</evidence>
<comment type="catalytic activity">
    <reaction evidence="5">
        <text>L-glutamine + H2O = L-glutamate + NH4(+)</text>
        <dbReference type="Rhea" id="RHEA:15889"/>
        <dbReference type="ChEBI" id="CHEBI:15377"/>
        <dbReference type="ChEBI" id="CHEBI:28938"/>
        <dbReference type="ChEBI" id="CHEBI:29985"/>
        <dbReference type="ChEBI" id="CHEBI:58359"/>
        <dbReference type="EC" id="3.5.1.2"/>
    </reaction>
</comment>
<accession>A0A146LSN8</accession>
<comment type="subunit">
    <text evidence="2">Homotetramer.</text>
</comment>
<evidence type="ECO:0000256" key="1">
    <source>
        <dbReference type="ARBA" id="ARBA00011076"/>
    </source>
</evidence>
<name>A0A146LSN8_LYGHE</name>
<proteinExistence type="inferred from homology"/>
<organism evidence="6">
    <name type="scientific">Lygus hesperus</name>
    <name type="common">Western plant bug</name>
    <dbReference type="NCBI Taxonomy" id="30085"/>
    <lineage>
        <taxon>Eukaryota</taxon>
        <taxon>Metazoa</taxon>
        <taxon>Ecdysozoa</taxon>
        <taxon>Arthropoda</taxon>
        <taxon>Hexapoda</taxon>
        <taxon>Insecta</taxon>
        <taxon>Pterygota</taxon>
        <taxon>Neoptera</taxon>
        <taxon>Paraneoptera</taxon>
        <taxon>Hemiptera</taxon>
        <taxon>Heteroptera</taxon>
        <taxon>Panheteroptera</taxon>
        <taxon>Cimicomorpha</taxon>
        <taxon>Miridae</taxon>
        <taxon>Mirini</taxon>
        <taxon>Lygus</taxon>
    </lineage>
</organism>
<evidence type="ECO:0000256" key="3">
    <source>
        <dbReference type="ARBA" id="ARBA00012918"/>
    </source>
</evidence>
<sequence>MMIQDFPRFTRTLEDIYHRVRQDTSGEVASYIPQLANVDPEKFGLSVCTIDGQRFHVGDYDTYFCIQSCSKPITYCSILSELGEDVVHKHIGHEPSGSGFNERILNHDGLPHNPMINSGAIMSIALFLHTLSERSSADRNFSLAYMMREEGKFPPNTDINVILELYFMACSIE</sequence>
<dbReference type="EMBL" id="GDHC01007815">
    <property type="protein sequence ID" value="JAQ10814.1"/>
    <property type="molecule type" value="Transcribed_RNA"/>
</dbReference>
<evidence type="ECO:0000256" key="5">
    <source>
        <dbReference type="ARBA" id="ARBA00049534"/>
    </source>
</evidence>
<dbReference type="PANTHER" id="PTHR12544">
    <property type="entry name" value="GLUTAMINASE"/>
    <property type="match status" value="1"/>
</dbReference>
<comment type="similarity">
    <text evidence="1">Belongs to the glutaminase family.</text>
</comment>